<gene>
    <name evidence="3" type="ORF">KTQ36_00355</name>
</gene>
<feature type="region of interest" description="Disordered" evidence="1">
    <location>
        <begin position="48"/>
        <end position="71"/>
    </location>
</feature>
<dbReference type="Proteomes" id="UP000698028">
    <property type="component" value="Unassembled WGS sequence"/>
</dbReference>
<keyword evidence="4" id="KW-1185">Reference proteome</keyword>
<organism evidence="3 4">
    <name type="scientific">Sphingomicrobium clamense</name>
    <dbReference type="NCBI Taxonomy" id="2851013"/>
    <lineage>
        <taxon>Bacteria</taxon>
        <taxon>Pseudomonadati</taxon>
        <taxon>Pseudomonadota</taxon>
        <taxon>Alphaproteobacteria</taxon>
        <taxon>Sphingomonadales</taxon>
        <taxon>Sphingomonadaceae</taxon>
        <taxon>Sphingomicrobium</taxon>
    </lineage>
</organism>
<name>A0ABS6V2G0_9SPHN</name>
<sequence>MKTKTLFLLGGMAALVALSAGQANAQDRSKTPKNWDYEIVDGKRVPKAKRQVNDDGSWREERRTGDCVEVKERSASGEIKITRTCDNKPD</sequence>
<reference evidence="3 4" key="1">
    <citation type="submission" date="2021-07" db="EMBL/GenBank/DDBJ databases">
        <title>The draft genome sequence of Sphingomicrobium sp. B8.</title>
        <authorList>
            <person name="Mu L."/>
        </authorList>
    </citation>
    <scope>NUCLEOTIDE SEQUENCE [LARGE SCALE GENOMIC DNA]</scope>
    <source>
        <strain evidence="3 4">B8</strain>
    </source>
</reference>
<keyword evidence="2" id="KW-0732">Signal</keyword>
<protein>
    <recommendedName>
        <fullName evidence="5">DUF5666 domain-containing protein</fullName>
    </recommendedName>
</protein>
<comment type="caution">
    <text evidence="3">The sequence shown here is derived from an EMBL/GenBank/DDBJ whole genome shotgun (WGS) entry which is preliminary data.</text>
</comment>
<feature type="signal peptide" evidence="2">
    <location>
        <begin position="1"/>
        <end position="25"/>
    </location>
</feature>
<evidence type="ECO:0000313" key="3">
    <source>
        <dbReference type="EMBL" id="MBW0143748.1"/>
    </source>
</evidence>
<accession>A0ABS6V2G0</accession>
<dbReference type="EMBL" id="JAHVAH010000001">
    <property type="protein sequence ID" value="MBW0143748.1"/>
    <property type="molecule type" value="Genomic_DNA"/>
</dbReference>
<evidence type="ECO:0000256" key="2">
    <source>
        <dbReference type="SAM" id="SignalP"/>
    </source>
</evidence>
<proteinExistence type="predicted"/>
<feature type="compositionally biased region" description="Basic and acidic residues" evidence="1">
    <location>
        <begin position="51"/>
        <end position="71"/>
    </location>
</feature>
<evidence type="ECO:0000313" key="4">
    <source>
        <dbReference type="Proteomes" id="UP000698028"/>
    </source>
</evidence>
<feature type="chain" id="PRO_5046308126" description="DUF5666 domain-containing protein" evidence="2">
    <location>
        <begin position="26"/>
        <end position="90"/>
    </location>
</feature>
<dbReference type="RefSeq" id="WP_218631815.1">
    <property type="nucleotide sequence ID" value="NZ_JAHVAH010000001.1"/>
</dbReference>
<evidence type="ECO:0008006" key="5">
    <source>
        <dbReference type="Google" id="ProtNLM"/>
    </source>
</evidence>
<evidence type="ECO:0000256" key="1">
    <source>
        <dbReference type="SAM" id="MobiDB-lite"/>
    </source>
</evidence>